<evidence type="ECO:0000256" key="1">
    <source>
        <dbReference type="ARBA" id="ARBA00029464"/>
    </source>
</evidence>
<dbReference type="PANTHER" id="PTHR47751">
    <property type="entry name" value="SUPERFAMILY HYDROLASE, PUTATIVE (AFU_ORTHOLOGUE AFUA_2G16580)-RELATED"/>
    <property type="match status" value="1"/>
</dbReference>
<feature type="domain" description="Dienelactone hydrolase" evidence="2">
    <location>
        <begin position="20"/>
        <end position="142"/>
    </location>
</feature>
<keyword evidence="4" id="KW-1185">Reference proteome</keyword>
<dbReference type="EMBL" id="JAAAID010002017">
    <property type="protein sequence ID" value="KAG0008163.1"/>
    <property type="molecule type" value="Genomic_DNA"/>
</dbReference>
<organism evidence="3 4">
    <name type="scientific">Entomortierella chlamydospora</name>
    <dbReference type="NCBI Taxonomy" id="101097"/>
    <lineage>
        <taxon>Eukaryota</taxon>
        <taxon>Fungi</taxon>
        <taxon>Fungi incertae sedis</taxon>
        <taxon>Mucoromycota</taxon>
        <taxon>Mortierellomycotina</taxon>
        <taxon>Mortierellomycetes</taxon>
        <taxon>Mortierellales</taxon>
        <taxon>Mortierellaceae</taxon>
        <taxon>Entomortierella</taxon>
    </lineage>
</organism>
<dbReference type="GO" id="GO:0016787">
    <property type="term" value="F:hydrolase activity"/>
    <property type="evidence" value="ECO:0007669"/>
    <property type="project" value="InterPro"/>
</dbReference>
<accession>A0A9P6MNF4</accession>
<evidence type="ECO:0000313" key="3">
    <source>
        <dbReference type="EMBL" id="KAG0008163.1"/>
    </source>
</evidence>
<dbReference type="InterPro" id="IPR029058">
    <property type="entry name" value="AB_hydrolase_fold"/>
</dbReference>
<dbReference type="Gene3D" id="3.40.50.1820">
    <property type="entry name" value="alpha/beta hydrolase"/>
    <property type="match status" value="1"/>
</dbReference>
<dbReference type="Gene3D" id="1.10.10.800">
    <property type="match status" value="1"/>
</dbReference>
<dbReference type="Pfam" id="PF01738">
    <property type="entry name" value="DLH"/>
    <property type="match status" value="1"/>
</dbReference>
<evidence type="ECO:0000313" key="4">
    <source>
        <dbReference type="Proteomes" id="UP000703661"/>
    </source>
</evidence>
<dbReference type="SUPFAM" id="SSF53474">
    <property type="entry name" value="alpha/beta-Hydrolases"/>
    <property type="match status" value="1"/>
</dbReference>
<name>A0A9P6MNF4_9FUNG</name>
<comment type="caution">
    <text evidence="3">The sequence shown here is derived from an EMBL/GenBank/DDBJ whole genome shotgun (WGS) entry which is preliminary data.</text>
</comment>
<dbReference type="Proteomes" id="UP000703661">
    <property type="component" value="Unassembled WGS sequence"/>
</dbReference>
<gene>
    <name evidence="3" type="ORF">BGZ80_003785</name>
</gene>
<dbReference type="InterPro" id="IPR051411">
    <property type="entry name" value="Polyketide_trans_af380"/>
</dbReference>
<dbReference type="AlphaFoldDB" id="A0A9P6MNF4"/>
<comment type="similarity">
    <text evidence="1">Belongs to the polyketide transferase af380 family.</text>
</comment>
<reference evidence="3" key="1">
    <citation type="journal article" date="2020" name="Fungal Divers.">
        <title>Resolving the Mortierellaceae phylogeny through synthesis of multi-gene phylogenetics and phylogenomics.</title>
        <authorList>
            <person name="Vandepol N."/>
            <person name="Liber J."/>
            <person name="Desiro A."/>
            <person name="Na H."/>
            <person name="Kennedy M."/>
            <person name="Barry K."/>
            <person name="Grigoriev I.V."/>
            <person name="Miller A.N."/>
            <person name="O'Donnell K."/>
            <person name="Stajich J.E."/>
            <person name="Bonito G."/>
        </authorList>
    </citation>
    <scope>NUCLEOTIDE SEQUENCE</scope>
    <source>
        <strain evidence="3">NRRL 2769</strain>
    </source>
</reference>
<protein>
    <recommendedName>
        <fullName evidence="2">Dienelactone hydrolase domain-containing protein</fullName>
    </recommendedName>
</protein>
<dbReference type="PANTHER" id="PTHR47751:SF1">
    <property type="entry name" value="SUPERFAMILY HYDROLASE, PUTATIVE (AFU_ORTHOLOGUE AFUA_2G16580)-RELATED"/>
    <property type="match status" value="1"/>
</dbReference>
<sequence>MTRTDVTFLSGPLKLAGHLYIPDSYKEGQKLPAIIGVHPAGGVKEQTTGTYCKELADHGFITLAFDRRYQGESEGTPRQYEQAFGFGEDVKSAVTFLSLQPQVDASRIGVLGICAGGGYALFAASSDPRIKAVGTVSAACYGSLLRTLPKADLDAILVQAGEARIEYAKTGEVKYLPIVPNIEDITEDSPNLMAEGSEYYNTPRGSHPRSISRTAIWAYDELLLFDAFAFIDQIAPRPILLVAGSKADTLVYSQKAYNQAGEPKELYLVEGSTHVDLYDRHLQKAAPKLIEFFKEKL</sequence>
<proteinExistence type="inferred from homology"/>
<evidence type="ECO:0000259" key="2">
    <source>
        <dbReference type="Pfam" id="PF01738"/>
    </source>
</evidence>
<dbReference type="InterPro" id="IPR002925">
    <property type="entry name" value="Dienelactn_hydro"/>
</dbReference>